<feature type="region of interest" description="Disordered" evidence="5">
    <location>
        <begin position="577"/>
        <end position="596"/>
    </location>
</feature>
<dbReference type="Gene3D" id="1.20.120.1880">
    <property type="entry name" value="Nucleoporin, helical C-terminal domain"/>
    <property type="match status" value="1"/>
</dbReference>
<feature type="compositionally biased region" description="Low complexity" evidence="5">
    <location>
        <begin position="1146"/>
        <end position="1158"/>
    </location>
</feature>
<dbReference type="GO" id="GO:0036228">
    <property type="term" value="P:protein localization to nuclear inner membrane"/>
    <property type="evidence" value="ECO:0007669"/>
    <property type="project" value="TreeGrafter"/>
</dbReference>
<feature type="compositionally biased region" description="Polar residues" evidence="5">
    <location>
        <begin position="432"/>
        <end position="453"/>
    </location>
</feature>
<sequence>MRGASASATRAQWAGYEAPDEKEDEWPIVSLPSEMIHEYGSRRVFDFSLDADRAILGFRPLPREEADSLSEEMEGVIGRLANPERLSKETLSFFSRTSELHTYDSIESMSLPASSPSPPDTPLPGTPSRTRAATPNLANDLFAAYMYDSPVVEKTIKSTDMARHTHPLTPPSFPTSIPKLSQASSLYSSPVAHDLPLTPSSPTSLTLGELLSHVASEEDSSQPPSEVEISSQANVAEIYHELAPEALPHSPNPDTGASTLSDCDSPTWEGTPTKPSLASKSYDSPRAPPSTTEAVPQSATEAGSLDATDDGVPPSSNNVSRQASSEVSRASRLAHESPVWSQTDSSPGRSALGADATQNAEPNPTDHMSTPLSDPSTEDIANTLVVVTSPASVVKTLSPGKSESVWPDINGTAESILSEDQEFSDVEAMAGETQSSSALARSQSEVSVPSTTLPEADGITDEPVTPVAVADDALDTRDNHDIMSAASPAEENLSTESSSKDELGANMVSSAAFAAPAPHEAEAGLPLYATTDAADGTCFDSHTAHTPGSPRTSLEQSQSIPHDRADLTPLPVQHAIENEEVSGDSLRRHSDDRVGMSAHMPPIEAAAWSQPVLDEGSDQPQEVELADTSPQPVPSSPPSTTTDVEPPQTSSREEWTVPQVLIDISDDSGGGPVSDESGEPACGDRALSLHRSVKDADSDRVIPTQRCAQPVVPLPADSPRSSRRRSVTSFQANCHAPTPASSEASRPSPVDAGCRIDDSAATAIPGPITSEDSQSVTSNVDNNSSDPPTDFNIRTPLSAANSSSALSPPGPKSVRMAPEVEGSPDSALSHVIEPVVPARNESAPSEPSSPVPSAAETPRSIDSPEPGVWVPSVPMERLLNYKDNNVRHSLSDAPSSPTPSELYTQASSQGGWAGRALQFQSQGLHLPPKQQPNDLSRQPGPTVPRPKAFNRGDPEYALRKPANSVFQQLAFAMPGSSRLVSNISAIRHTVDTLADPDSPLSSYQPTYSEKWYSLTSPQPPQRHSLGIEINECTLSQPASPAPEVTESLAVGGGDATEEAEADSPVLTLDTQASSKGYPIRGKRGKFTNVSKRKRAATTSDVPLLIKEGQEVSEMPEGTEELDGVELVVASPPSKPELEQHGEHVDPSIPISSRSTRSSQGKRKLWSQKLEGLPPSGRAKTLSEATASKAGSQALMGKNRNARTRLQTAATSANPDPDEEMATAAHFADEDTTKEVAPTAQLRVQEKSITTNRLWSEEEIQFCADFWFKSQANNPEQNPGQGAGLLCVEAMKQAGYTRSLKGVLSRFARFARETPGTSGHEHSTVLGDDLAPATMSYNNNIFGAHAQPQQQLYPALPQQPHTHTFPHLHNPFQHAPTHPPTTPGAPMVPLGATGSLAAPGQAGPVAAPPPFGTGSAQTVPYGGGGYTDSAYRQPYGFSYTVTASRVQAPQAIEEPAKDEDAVYGPLGRARGKIDRAMVSDNEISLDLVDKLAQPTSDLYVPPPSTSSAFNNAKLVKNVPLPDALHQELQYKHTTANMGLFEEIERAWFTVDNKLFLWDYTDGRDFSRYDQQDTTIHAVGIVRARKDVFVDDIHYLLVICTASKATLLGLSRSPKGELSLYATNMSVELPTTMTCIRGIDSGRIFLLGVNKDIYELEYSISSGWLSSGSKIWLTNRSSGYLSTWVPSVLQGANREGVESFVVDPQQGRLYALHTKGQIEWIDVSGNKFESRSRFNILREHFMRARLTGALGKDGAEVVAIAPVPANESKKAVVVAIAASGARAYLGTSGYYFGGAGGAFQIIATRPPPPDVTKVLPPSFYSSGTLLSVQSNTGAATASSIVTFTTPAVGRQSAMRENYDNYQAPALQEWFSNILIPASVWTIAEVASTNPIRASAALRRDDGIDLSELAREATIGARQFLVLTNSGLFRIEQSRPIDMLEDDLELEKEQAVNVSREAFGRVQLSAMAVLMGTSGQKRQIADIVSAAVNILIVAEPPILQTSTTGTRSIIYSPRHDGLAATLARFLRPIWKAKVVAAAAGPVRFKLGVSDKELLAVQSNLGDLHRFLENHPFPRHQAEGDGKRAWDVEEASTEGLKLLLKQAIEAISFVLLLADYKLPDVIAKCDPATQGTLTSLSFEGLLTSQGGRDVARALVTALIELQIGQELGIDNLSAILQQRCGTFVQPGDVVLYKAEESLRRAESTRDAVERAENIAESLRLFNRAAGSAPRSVYPRLPDATRRYRALNDVRGTIELPLRVATELDPQDKAGDYVRDGRNPGDPRIGFLEERQECYKLVVEVLGSYDEALNKAAAAGPVQAAGAVRIRDEAYGLAISSDDELFHFYLYDWISALGRADQLLDFETPFIEAYLRATTSNVPGRRDLLWKYYARREEFLPAAKALADMASRPSDMSLQDRVYYLAQAVTNAKSAASLGADDVEFTTGLQERIDVAHVQLEVVRAVEGHDDMSPAERGDALAALNEDLLSLDDLYQNFARPLRLYEAILLILRTSDTRVEDVVAAVWTELLKNPHPAEVVTDLCRKFYPSEGAPPDIVLPIVYGYASEVGGEPGWATRALLAGGVTSRDVWDSVLALYDESPSEFYAEEAAVILQRWLDTPRPQQDLPAAEIENFAAKYILRTQGQSLDARRAATRKVMQSAKAATGRF</sequence>
<reference evidence="8" key="1">
    <citation type="journal article" date="2023" name="BMC Genomics">
        <title>Chromosome-level genome assemblies of Cutaneotrichosporon spp. (Trichosporonales, Basidiomycota) reveal imbalanced evolution between nucleotide sequences and chromosome synteny.</title>
        <authorList>
            <person name="Kobayashi Y."/>
            <person name="Kayamori A."/>
            <person name="Aoki K."/>
            <person name="Shiwa Y."/>
            <person name="Matsutani M."/>
            <person name="Fujita N."/>
            <person name="Sugita T."/>
            <person name="Iwasaki W."/>
            <person name="Tanaka N."/>
            <person name="Takashima M."/>
        </authorList>
    </citation>
    <scope>NUCLEOTIDE SEQUENCE</scope>
    <source>
        <strain evidence="8">HIS019</strain>
    </source>
</reference>
<feature type="compositionally biased region" description="Polar residues" evidence="5">
    <location>
        <begin position="356"/>
        <end position="375"/>
    </location>
</feature>
<feature type="compositionally biased region" description="Pro residues" evidence="5">
    <location>
        <begin position="115"/>
        <end position="125"/>
    </location>
</feature>
<dbReference type="InterPro" id="IPR007187">
    <property type="entry name" value="Nucleoporin_Nup133/Nup155_C"/>
</dbReference>
<evidence type="ECO:0000256" key="5">
    <source>
        <dbReference type="SAM" id="MobiDB-lite"/>
    </source>
</evidence>
<feature type="region of interest" description="Disordered" evidence="5">
    <location>
        <begin position="539"/>
        <end position="571"/>
    </location>
</feature>
<feature type="domain" description="Nucleoporin Nup133/Nup155-like C-terminal" evidence="6">
    <location>
        <begin position="2009"/>
        <end position="2635"/>
    </location>
</feature>
<feature type="compositionally biased region" description="Low complexity" evidence="5">
    <location>
        <begin position="775"/>
        <end position="807"/>
    </location>
</feature>
<feature type="region of interest" description="Disordered" evidence="5">
    <location>
        <begin position="1356"/>
        <end position="1387"/>
    </location>
</feature>
<feature type="compositionally biased region" description="Polar residues" evidence="5">
    <location>
        <begin position="892"/>
        <end position="909"/>
    </location>
</feature>
<feature type="compositionally biased region" description="Basic and acidic residues" evidence="5">
    <location>
        <begin position="1135"/>
        <end position="1145"/>
    </location>
</feature>
<dbReference type="Pfam" id="PF03177">
    <property type="entry name" value="Nucleoporin_C"/>
    <property type="match status" value="1"/>
</dbReference>
<dbReference type="InterPro" id="IPR042533">
    <property type="entry name" value="Nucleoporin_Nup155_C_1"/>
</dbReference>
<dbReference type="EMBL" id="AP028213">
    <property type="protein sequence ID" value="BEI89245.1"/>
    <property type="molecule type" value="Genomic_DNA"/>
</dbReference>
<feature type="compositionally biased region" description="Polar residues" evidence="5">
    <location>
        <begin position="544"/>
        <end position="560"/>
    </location>
</feature>
<accession>A0AA48I7F1</accession>
<comment type="similarity">
    <text evidence="2">Belongs to the non-repetitive/WGA-negative nucleoporin family.</text>
</comment>
<comment type="subcellular location">
    <subcellularLocation>
        <location evidence="1">Nucleus</location>
    </subcellularLocation>
</comment>
<dbReference type="KEGG" id="ccac:CcaHIS019_0206070"/>
<dbReference type="InterPro" id="IPR004870">
    <property type="entry name" value="Nucleoporin_Nup155"/>
</dbReference>
<feature type="domain" description="Nucleoporin Nup133/Nup155-like N-terminal" evidence="7">
    <location>
        <begin position="1508"/>
        <end position="1925"/>
    </location>
</feature>
<dbReference type="GO" id="GO:0044611">
    <property type="term" value="C:nuclear pore inner ring"/>
    <property type="evidence" value="ECO:0007669"/>
    <property type="project" value="TreeGrafter"/>
</dbReference>
<feature type="compositionally biased region" description="Low complexity" evidence="5">
    <location>
        <begin position="841"/>
        <end position="858"/>
    </location>
</feature>
<feature type="region of interest" description="Disordered" evidence="5">
    <location>
        <begin position="887"/>
        <end position="909"/>
    </location>
</feature>
<evidence type="ECO:0000313" key="9">
    <source>
        <dbReference type="Proteomes" id="UP001233271"/>
    </source>
</evidence>
<feature type="compositionally biased region" description="Polar residues" evidence="5">
    <location>
        <begin position="339"/>
        <end position="348"/>
    </location>
</feature>
<dbReference type="InterPro" id="IPR014908">
    <property type="entry name" value="Nucleoporin_Nup133/Nup155_N"/>
</dbReference>
<feature type="region of interest" description="Disordered" evidence="5">
    <location>
        <begin position="245"/>
        <end position="381"/>
    </location>
</feature>
<proteinExistence type="inferred from homology"/>
<dbReference type="GO" id="GO:0017056">
    <property type="term" value="F:structural constituent of nuclear pore"/>
    <property type="evidence" value="ECO:0007669"/>
    <property type="project" value="InterPro"/>
</dbReference>
<dbReference type="FunFam" id="1.25.40.440:FF:000001">
    <property type="entry name" value="Nuclear pore complex subunit"/>
    <property type="match status" value="1"/>
</dbReference>
<evidence type="ECO:0000259" key="6">
    <source>
        <dbReference type="Pfam" id="PF03177"/>
    </source>
</evidence>
<feature type="compositionally biased region" description="Polar residues" evidence="5">
    <location>
        <begin position="252"/>
        <end position="282"/>
    </location>
</feature>
<dbReference type="GO" id="GO:0000972">
    <property type="term" value="P:transcription-dependent tethering of RNA polymerase II gene DNA at nuclear periphery"/>
    <property type="evidence" value="ECO:0007669"/>
    <property type="project" value="TreeGrafter"/>
</dbReference>
<dbReference type="Pfam" id="PF08801">
    <property type="entry name" value="Nucleoporin_N"/>
    <property type="match status" value="1"/>
</dbReference>
<feature type="region of interest" description="Disordered" evidence="5">
    <location>
        <begin position="924"/>
        <end position="955"/>
    </location>
</feature>
<feature type="compositionally biased region" description="Polar residues" evidence="5">
    <location>
        <begin position="314"/>
        <end position="328"/>
    </location>
</feature>
<evidence type="ECO:0000259" key="7">
    <source>
        <dbReference type="Pfam" id="PF08801"/>
    </source>
</evidence>
<dbReference type="GeneID" id="85493116"/>
<name>A0AA48I7F1_9TREE</name>
<feature type="compositionally biased region" description="Polar residues" evidence="5">
    <location>
        <begin position="289"/>
        <end position="301"/>
    </location>
</feature>
<feature type="compositionally biased region" description="Polar residues" evidence="5">
    <location>
        <begin position="1"/>
        <end position="10"/>
    </location>
</feature>
<dbReference type="Gene3D" id="1.25.40.440">
    <property type="entry name" value="Nucleoporin, helical domain, central subdomain"/>
    <property type="match status" value="1"/>
</dbReference>
<dbReference type="PANTHER" id="PTHR10350:SF6">
    <property type="entry name" value="NUCLEAR PORE COMPLEX PROTEIN NUP155"/>
    <property type="match status" value="1"/>
</dbReference>
<dbReference type="Proteomes" id="UP001233271">
    <property type="component" value="Chromosome 2"/>
</dbReference>
<dbReference type="PANTHER" id="PTHR10350">
    <property type="entry name" value="NUCLEAR PORE COMPLEX PROTEIN NUP155"/>
    <property type="match status" value="1"/>
</dbReference>
<feature type="compositionally biased region" description="Basic and acidic residues" evidence="5">
    <location>
        <begin position="585"/>
        <end position="594"/>
    </location>
</feature>
<evidence type="ECO:0000313" key="8">
    <source>
        <dbReference type="EMBL" id="BEI89245.1"/>
    </source>
</evidence>
<feature type="region of interest" description="Disordered" evidence="5">
    <location>
        <begin position="427"/>
        <end position="460"/>
    </location>
</feature>
<organism evidence="8 9">
    <name type="scientific">Cutaneotrichosporon cavernicola</name>
    <dbReference type="NCBI Taxonomy" id="279322"/>
    <lineage>
        <taxon>Eukaryota</taxon>
        <taxon>Fungi</taxon>
        <taxon>Dikarya</taxon>
        <taxon>Basidiomycota</taxon>
        <taxon>Agaricomycotina</taxon>
        <taxon>Tremellomycetes</taxon>
        <taxon>Trichosporonales</taxon>
        <taxon>Trichosporonaceae</taxon>
        <taxon>Cutaneotrichosporon</taxon>
    </lineage>
</organism>
<evidence type="ECO:0000256" key="4">
    <source>
        <dbReference type="ARBA" id="ARBA00023242"/>
    </source>
</evidence>
<feature type="region of interest" description="Disordered" evidence="5">
    <location>
        <begin position="1"/>
        <end position="25"/>
    </location>
</feature>
<feature type="region of interest" description="Disordered" evidence="5">
    <location>
        <begin position="614"/>
        <end position="869"/>
    </location>
</feature>
<keyword evidence="4" id="KW-0539">Nucleus</keyword>
<evidence type="ECO:0000256" key="2">
    <source>
        <dbReference type="ARBA" id="ARBA00007373"/>
    </source>
</evidence>
<dbReference type="InterPro" id="IPR042538">
    <property type="entry name" value="Nucleoporin_Nup155_C_3"/>
</dbReference>
<dbReference type="RefSeq" id="XP_060454511.1">
    <property type="nucleotide sequence ID" value="XM_060597637.1"/>
</dbReference>
<dbReference type="Gene3D" id="1.25.40.450">
    <property type="entry name" value="Nucleoporin, helical domain, N-terminal subdomain"/>
    <property type="match status" value="1"/>
</dbReference>
<protein>
    <submittedName>
        <fullName evidence="8">Uncharacterized protein</fullName>
    </submittedName>
</protein>
<gene>
    <name evidence="8" type="primary">NUP170</name>
    <name evidence="8" type="ORF">CcaverHIS019_0206070</name>
</gene>
<feature type="region of interest" description="Disordered" evidence="5">
    <location>
        <begin position="107"/>
        <end position="132"/>
    </location>
</feature>
<dbReference type="InterPro" id="IPR042537">
    <property type="entry name" value="Nucleoporin_Nup155_C_2"/>
</dbReference>
<feature type="compositionally biased region" description="Low complexity" evidence="5">
    <location>
        <begin position="638"/>
        <end position="647"/>
    </location>
</feature>
<dbReference type="GO" id="GO:0006606">
    <property type="term" value="P:protein import into nucleus"/>
    <property type="evidence" value="ECO:0007669"/>
    <property type="project" value="TreeGrafter"/>
</dbReference>
<dbReference type="Gene3D" id="1.20.58.1780">
    <property type="match status" value="1"/>
</dbReference>
<feature type="region of interest" description="Disordered" evidence="5">
    <location>
        <begin position="1133"/>
        <end position="1200"/>
    </location>
</feature>
<evidence type="ECO:0000256" key="3">
    <source>
        <dbReference type="ARBA" id="ARBA00022448"/>
    </source>
</evidence>
<evidence type="ECO:0000256" key="1">
    <source>
        <dbReference type="ARBA" id="ARBA00004123"/>
    </source>
</evidence>
<keyword evidence="9" id="KW-1185">Reference proteome</keyword>
<keyword evidence="3" id="KW-0813">Transport</keyword>
<dbReference type="GO" id="GO:0006405">
    <property type="term" value="P:RNA export from nucleus"/>
    <property type="evidence" value="ECO:0007669"/>
    <property type="project" value="TreeGrafter"/>
</dbReference>